<evidence type="ECO:0000313" key="1">
    <source>
        <dbReference type="EMBL" id="KUI62346.1"/>
    </source>
</evidence>
<sequence>MTPIHKAVVPRPIPTPRPIFSPWVKPSVLPPLPLVLASEVDVGIDALKTVAVASVVTATDVEVDVDIALAAPVVIGPPGRSTSASVHWLLFEPRLPVLLARRLNQQDVEVVKFKGMNIDPSYGTASCIRTVVEHLAAFGVDPVDAVLAVGGIYSGTACEDDERNGIHISHAQDTEL</sequence>
<dbReference type="EMBL" id="KN714809">
    <property type="protein sequence ID" value="KUI62346.1"/>
    <property type="molecule type" value="Genomic_DNA"/>
</dbReference>
<protein>
    <submittedName>
        <fullName evidence="1">Uncharacterized protein</fullName>
    </submittedName>
</protein>
<reference evidence="2" key="1">
    <citation type="submission" date="2014-12" db="EMBL/GenBank/DDBJ databases">
        <title>Genome Sequence of Valsa Canker Pathogens Uncovers a Specific Adaption of Colonization on Woody Bark.</title>
        <authorList>
            <person name="Yin Z."/>
            <person name="Liu H."/>
            <person name="Gao X."/>
            <person name="Li Z."/>
            <person name="Song N."/>
            <person name="Ke X."/>
            <person name="Dai Q."/>
            <person name="Wu Y."/>
            <person name="Sun Y."/>
            <person name="Xu J.-R."/>
            <person name="Kang Z.K."/>
            <person name="Wang L."/>
            <person name="Huang L."/>
        </authorList>
    </citation>
    <scope>NUCLEOTIDE SEQUENCE [LARGE SCALE GENOMIC DNA]</scope>
    <source>
        <strain evidence="2">SXYL134</strain>
    </source>
</reference>
<organism evidence="1 2">
    <name type="scientific">Cytospora mali</name>
    <name type="common">Apple Valsa canker fungus</name>
    <name type="synonym">Valsa mali</name>
    <dbReference type="NCBI Taxonomy" id="578113"/>
    <lineage>
        <taxon>Eukaryota</taxon>
        <taxon>Fungi</taxon>
        <taxon>Dikarya</taxon>
        <taxon>Ascomycota</taxon>
        <taxon>Pezizomycotina</taxon>
        <taxon>Sordariomycetes</taxon>
        <taxon>Sordariomycetidae</taxon>
        <taxon>Diaporthales</taxon>
        <taxon>Cytosporaceae</taxon>
        <taxon>Cytospora</taxon>
    </lineage>
</organism>
<name>A0A194VEZ5_CYTMA</name>
<accession>A0A194VEZ5</accession>
<proteinExistence type="predicted"/>
<dbReference type="AlphaFoldDB" id="A0A194VEZ5"/>
<dbReference type="Proteomes" id="UP000078576">
    <property type="component" value="Unassembled WGS sequence"/>
</dbReference>
<evidence type="ECO:0000313" key="2">
    <source>
        <dbReference type="Proteomes" id="UP000078576"/>
    </source>
</evidence>
<keyword evidence="2" id="KW-1185">Reference proteome</keyword>
<gene>
    <name evidence="1" type="ORF">VP1G_09487</name>
</gene>